<accession>A0A345ZUT5</accession>
<name>A0A345ZUT5_9HYPH</name>
<sequence>MAPDDMVPYQYRTEPVKVDEDRLKKAVREEVPEIGIGKRLRLAHMAFARGMRVELAEAGLTFGQFVHLERLWNEDGLTQVELSRRVGVEMASSTSVLAELEKLGWIRRERGEADRRKIFVYLTRQGRELATPVLARVKEVNRTARRGIAAGDIAAVFRILDAIAANMNDKYPGGSARLDRD</sequence>
<dbReference type="AlphaFoldDB" id="A0A345ZUT5"/>
<evidence type="ECO:0000313" key="6">
    <source>
        <dbReference type="Proteomes" id="UP000254889"/>
    </source>
</evidence>
<dbReference type="KEGG" id="ptaw:DW352_09270"/>
<dbReference type="EMBL" id="CP031417">
    <property type="protein sequence ID" value="AXK80682.1"/>
    <property type="molecule type" value="Genomic_DNA"/>
</dbReference>
<dbReference type="RefSeq" id="WP_115690570.1">
    <property type="nucleotide sequence ID" value="NZ_CP031417.1"/>
</dbReference>
<evidence type="ECO:0000259" key="4">
    <source>
        <dbReference type="PROSITE" id="PS50995"/>
    </source>
</evidence>
<dbReference type="InterPro" id="IPR000835">
    <property type="entry name" value="HTH_MarR-typ"/>
</dbReference>
<keyword evidence="6" id="KW-1185">Reference proteome</keyword>
<evidence type="ECO:0000256" key="1">
    <source>
        <dbReference type="ARBA" id="ARBA00023015"/>
    </source>
</evidence>
<dbReference type="PRINTS" id="PR00598">
    <property type="entry name" value="HTHMARR"/>
</dbReference>
<organism evidence="5 6">
    <name type="scientific">Pseudolabrys taiwanensis</name>
    <dbReference type="NCBI Taxonomy" id="331696"/>
    <lineage>
        <taxon>Bacteria</taxon>
        <taxon>Pseudomonadati</taxon>
        <taxon>Pseudomonadota</taxon>
        <taxon>Alphaproteobacteria</taxon>
        <taxon>Hyphomicrobiales</taxon>
        <taxon>Xanthobacteraceae</taxon>
        <taxon>Pseudolabrys</taxon>
    </lineage>
</organism>
<dbReference type="GO" id="GO:0003700">
    <property type="term" value="F:DNA-binding transcription factor activity"/>
    <property type="evidence" value="ECO:0007669"/>
    <property type="project" value="InterPro"/>
</dbReference>
<keyword evidence="1" id="KW-0805">Transcription regulation</keyword>
<dbReference type="InterPro" id="IPR036388">
    <property type="entry name" value="WH-like_DNA-bd_sf"/>
</dbReference>
<dbReference type="Pfam" id="PF01047">
    <property type="entry name" value="MarR"/>
    <property type="match status" value="1"/>
</dbReference>
<evidence type="ECO:0000256" key="2">
    <source>
        <dbReference type="ARBA" id="ARBA00023125"/>
    </source>
</evidence>
<dbReference type="SUPFAM" id="SSF46785">
    <property type="entry name" value="Winged helix' DNA-binding domain"/>
    <property type="match status" value="1"/>
</dbReference>
<keyword evidence="3" id="KW-0804">Transcription</keyword>
<feature type="domain" description="HTH marR-type" evidence="4">
    <location>
        <begin position="33"/>
        <end position="165"/>
    </location>
</feature>
<keyword evidence="2" id="KW-0238">DNA-binding</keyword>
<evidence type="ECO:0000313" key="5">
    <source>
        <dbReference type="EMBL" id="AXK80682.1"/>
    </source>
</evidence>
<dbReference type="Gene3D" id="1.10.10.10">
    <property type="entry name" value="Winged helix-like DNA-binding domain superfamily/Winged helix DNA-binding domain"/>
    <property type="match status" value="1"/>
</dbReference>
<dbReference type="PANTHER" id="PTHR42756:SF1">
    <property type="entry name" value="TRANSCRIPTIONAL REPRESSOR OF EMRAB OPERON"/>
    <property type="match status" value="1"/>
</dbReference>
<dbReference type="OrthoDB" id="511972at2"/>
<dbReference type="GO" id="GO:0003677">
    <property type="term" value="F:DNA binding"/>
    <property type="evidence" value="ECO:0007669"/>
    <property type="project" value="UniProtKB-KW"/>
</dbReference>
<dbReference type="SMART" id="SM00347">
    <property type="entry name" value="HTH_MARR"/>
    <property type="match status" value="1"/>
</dbReference>
<proteinExistence type="predicted"/>
<dbReference type="InterPro" id="IPR036390">
    <property type="entry name" value="WH_DNA-bd_sf"/>
</dbReference>
<evidence type="ECO:0000256" key="3">
    <source>
        <dbReference type="ARBA" id="ARBA00023163"/>
    </source>
</evidence>
<dbReference type="Proteomes" id="UP000254889">
    <property type="component" value="Chromosome"/>
</dbReference>
<reference evidence="5 6" key="1">
    <citation type="submission" date="2018-07" db="EMBL/GenBank/DDBJ databases">
        <authorList>
            <person name="Quirk P.G."/>
            <person name="Krulwich T.A."/>
        </authorList>
    </citation>
    <scope>NUCLEOTIDE SEQUENCE [LARGE SCALE GENOMIC DNA]</scope>
    <source>
        <strain evidence="5 6">CC-BB4</strain>
    </source>
</reference>
<gene>
    <name evidence="5" type="ORF">DW352_09270</name>
</gene>
<dbReference type="PANTHER" id="PTHR42756">
    <property type="entry name" value="TRANSCRIPTIONAL REGULATOR, MARR"/>
    <property type="match status" value="1"/>
</dbReference>
<dbReference type="PROSITE" id="PS50995">
    <property type="entry name" value="HTH_MARR_2"/>
    <property type="match status" value="1"/>
</dbReference>
<protein>
    <submittedName>
        <fullName evidence="5">MarR family transcriptional regulator</fullName>
    </submittedName>
</protein>